<proteinExistence type="predicted"/>
<dbReference type="Proteomes" id="UP000585050">
    <property type="component" value="Unassembled WGS sequence"/>
</dbReference>
<organism evidence="1 2">
    <name type="scientific">Flammeovirga agarivorans</name>
    <dbReference type="NCBI Taxonomy" id="2726742"/>
    <lineage>
        <taxon>Bacteria</taxon>
        <taxon>Pseudomonadati</taxon>
        <taxon>Bacteroidota</taxon>
        <taxon>Cytophagia</taxon>
        <taxon>Cytophagales</taxon>
        <taxon>Flammeovirgaceae</taxon>
        <taxon>Flammeovirga</taxon>
    </lineage>
</organism>
<dbReference type="RefSeq" id="WP_168884998.1">
    <property type="nucleotide sequence ID" value="NZ_JABAIL010000011.1"/>
</dbReference>
<name>A0A7X8SQ52_9BACT</name>
<keyword evidence="2" id="KW-1185">Reference proteome</keyword>
<dbReference type="EMBL" id="JABAIL010000011">
    <property type="protein sequence ID" value="NLR94285.1"/>
    <property type="molecule type" value="Genomic_DNA"/>
</dbReference>
<dbReference type="PANTHER" id="PTHR37694">
    <property type="entry name" value="SLR8022 PROTEIN"/>
    <property type="match status" value="1"/>
</dbReference>
<evidence type="ECO:0000313" key="1">
    <source>
        <dbReference type="EMBL" id="NLR94285.1"/>
    </source>
</evidence>
<dbReference type="PANTHER" id="PTHR37694:SF1">
    <property type="entry name" value="SLR8022 PROTEIN"/>
    <property type="match status" value="1"/>
</dbReference>
<dbReference type="SUPFAM" id="SSF51182">
    <property type="entry name" value="RmlC-like cupins"/>
    <property type="match status" value="1"/>
</dbReference>
<sequence length="112" mass="12699">MKKSNIYQDLQYSDVKPMISVLFETEFTKEIRIAMKEGSVMKEHKAPTPIVIEMVKGNIDFGVNNEILHLAEGDLLTLDGHVPHDLKATKDSIVRLTLTKYDDSNRVKNVAK</sequence>
<dbReference type="InterPro" id="IPR011051">
    <property type="entry name" value="RmlC_Cupin_sf"/>
</dbReference>
<dbReference type="InterPro" id="IPR014710">
    <property type="entry name" value="RmlC-like_jellyroll"/>
</dbReference>
<dbReference type="Gene3D" id="2.60.120.10">
    <property type="entry name" value="Jelly Rolls"/>
    <property type="match status" value="1"/>
</dbReference>
<dbReference type="AlphaFoldDB" id="A0A7X8SQ52"/>
<protein>
    <submittedName>
        <fullName evidence="1">Cupin</fullName>
    </submittedName>
</protein>
<comment type="caution">
    <text evidence="1">The sequence shown here is derived from an EMBL/GenBank/DDBJ whole genome shotgun (WGS) entry which is preliminary data.</text>
</comment>
<evidence type="ECO:0000313" key="2">
    <source>
        <dbReference type="Proteomes" id="UP000585050"/>
    </source>
</evidence>
<reference evidence="1 2" key="1">
    <citation type="submission" date="2020-04" db="EMBL/GenBank/DDBJ databases">
        <title>Flammeovirga sp. SR4, a novel species isolated from seawater.</title>
        <authorList>
            <person name="Wang X."/>
        </authorList>
    </citation>
    <scope>NUCLEOTIDE SEQUENCE [LARGE SCALE GENOMIC DNA]</scope>
    <source>
        <strain evidence="1 2">SR4</strain>
    </source>
</reference>
<accession>A0A7X8SQ52</accession>
<gene>
    <name evidence="1" type="ORF">HGP29_23985</name>
</gene>